<proteinExistence type="predicted"/>
<gene>
    <name evidence="1" type="ORF">PV06_06293</name>
</gene>
<reference evidence="1 2" key="1">
    <citation type="submission" date="2015-01" db="EMBL/GenBank/DDBJ databases">
        <title>The Genome Sequence of Exophiala oligosperma CBS72588.</title>
        <authorList>
            <consortium name="The Broad Institute Genomics Platform"/>
            <person name="Cuomo C."/>
            <person name="de Hoog S."/>
            <person name="Gorbushina A."/>
            <person name="Stielow B."/>
            <person name="Teixiera M."/>
            <person name="Abouelleil A."/>
            <person name="Chapman S.B."/>
            <person name="Priest M."/>
            <person name="Young S.K."/>
            <person name="Wortman J."/>
            <person name="Nusbaum C."/>
            <person name="Birren B."/>
        </authorList>
    </citation>
    <scope>NUCLEOTIDE SEQUENCE [LARGE SCALE GENOMIC DNA]</scope>
    <source>
        <strain evidence="1 2">CBS 72588</strain>
    </source>
</reference>
<accession>A0A0D2DK17</accession>
<dbReference type="HOGENOM" id="CLU_1731484_0_0_1"/>
<evidence type="ECO:0000313" key="2">
    <source>
        <dbReference type="Proteomes" id="UP000053342"/>
    </source>
</evidence>
<dbReference type="VEuPathDB" id="FungiDB:PV06_06293"/>
<dbReference type="AlphaFoldDB" id="A0A0D2DK17"/>
<keyword evidence="2" id="KW-1185">Reference proteome</keyword>
<evidence type="ECO:0000313" key="1">
    <source>
        <dbReference type="EMBL" id="KIW42780.1"/>
    </source>
</evidence>
<dbReference type="GeneID" id="27358367"/>
<protein>
    <submittedName>
        <fullName evidence="1">Uncharacterized protein</fullName>
    </submittedName>
</protein>
<sequence length="151" mass="17914">MRPRMKIKCNLKTPCLAEECAVEWPSKRSSERFDDNYTHDIAQRELEYADKPTGIFGRVCRRVDRAFQQKIRRLGCAWRRNYSRAVLLSSNILAHLLAYQIKQTQPSQIYNFRIRVSHRRESMGYIYCLRALADDCNLSSFVIKTFWTRSL</sequence>
<dbReference type="RefSeq" id="XP_016262996.1">
    <property type="nucleotide sequence ID" value="XM_016407392.1"/>
</dbReference>
<organism evidence="1 2">
    <name type="scientific">Exophiala oligosperma</name>
    <dbReference type="NCBI Taxonomy" id="215243"/>
    <lineage>
        <taxon>Eukaryota</taxon>
        <taxon>Fungi</taxon>
        <taxon>Dikarya</taxon>
        <taxon>Ascomycota</taxon>
        <taxon>Pezizomycotina</taxon>
        <taxon>Eurotiomycetes</taxon>
        <taxon>Chaetothyriomycetidae</taxon>
        <taxon>Chaetothyriales</taxon>
        <taxon>Herpotrichiellaceae</taxon>
        <taxon>Exophiala</taxon>
    </lineage>
</organism>
<dbReference type="Proteomes" id="UP000053342">
    <property type="component" value="Unassembled WGS sequence"/>
</dbReference>
<dbReference type="EMBL" id="KN847336">
    <property type="protein sequence ID" value="KIW42780.1"/>
    <property type="molecule type" value="Genomic_DNA"/>
</dbReference>
<name>A0A0D2DK17_9EURO</name>